<feature type="compositionally biased region" description="Polar residues" evidence="2">
    <location>
        <begin position="155"/>
        <end position="164"/>
    </location>
</feature>
<dbReference type="GO" id="GO:0005634">
    <property type="term" value="C:nucleus"/>
    <property type="evidence" value="ECO:0007669"/>
    <property type="project" value="UniProtKB-SubCell"/>
</dbReference>
<dbReference type="Gene3D" id="1.20.930.10">
    <property type="entry name" value="Conserved domain common to transcription factors TFIIS, elongin A, CRSP70"/>
    <property type="match status" value="1"/>
</dbReference>
<dbReference type="CDD" id="cd05162">
    <property type="entry name" value="PWWP"/>
    <property type="match status" value="1"/>
</dbReference>
<comment type="caution">
    <text evidence="5">The sequence shown here is derived from an EMBL/GenBank/DDBJ whole genome shotgun (WGS) entry which is preliminary data.</text>
</comment>
<dbReference type="Proteomes" id="UP000789572">
    <property type="component" value="Unassembled WGS sequence"/>
</dbReference>
<dbReference type="EMBL" id="CAJVPJ010000306">
    <property type="protein sequence ID" value="CAG8509244.1"/>
    <property type="molecule type" value="Genomic_DNA"/>
</dbReference>
<dbReference type="PROSITE" id="PS51319">
    <property type="entry name" value="TFIIS_N"/>
    <property type="match status" value="1"/>
</dbReference>
<dbReference type="Gene3D" id="2.30.30.140">
    <property type="match status" value="1"/>
</dbReference>
<accession>A0A9N8ZW68</accession>
<dbReference type="InterPro" id="IPR017923">
    <property type="entry name" value="TFIIS_N"/>
</dbReference>
<reference evidence="5" key="1">
    <citation type="submission" date="2021-06" db="EMBL/GenBank/DDBJ databases">
        <authorList>
            <person name="Kallberg Y."/>
            <person name="Tangrot J."/>
            <person name="Rosling A."/>
        </authorList>
    </citation>
    <scope>NUCLEOTIDE SEQUENCE</scope>
    <source>
        <strain evidence="5">IA702</strain>
    </source>
</reference>
<keyword evidence="1" id="KW-0539">Nucleus</keyword>
<feature type="region of interest" description="Disordered" evidence="2">
    <location>
        <begin position="99"/>
        <end position="306"/>
    </location>
</feature>
<evidence type="ECO:0000259" key="4">
    <source>
        <dbReference type="PROSITE" id="PS51319"/>
    </source>
</evidence>
<dbReference type="Pfam" id="PF00855">
    <property type="entry name" value="PWWP"/>
    <property type="match status" value="1"/>
</dbReference>
<proteinExistence type="predicted"/>
<feature type="domain" description="PWWP" evidence="3">
    <location>
        <begin position="7"/>
        <end position="71"/>
    </location>
</feature>
<gene>
    <name evidence="5" type="ORF">POCULU_LOCUS2982</name>
</gene>
<name>A0A9N8ZW68_9GLOM</name>
<dbReference type="PROSITE" id="PS50812">
    <property type="entry name" value="PWWP"/>
    <property type="match status" value="1"/>
</dbReference>
<protein>
    <submittedName>
        <fullName evidence="5">3512_t:CDS:1</fullName>
    </submittedName>
</protein>
<organism evidence="5 6">
    <name type="scientific">Paraglomus occultum</name>
    <dbReference type="NCBI Taxonomy" id="144539"/>
    <lineage>
        <taxon>Eukaryota</taxon>
        <taxon>Fungi</taxon>
        <taxon>Fungi incertae sedis</taxon>
        <taxon>Mucoromycota</taxon>
        <taxon>Glomeromycotina</taxon>
        <taxon>Glomeromycetes</taxon>
        <taxon>Paraglomerales</taxon>
        <taxon>Paraglomeraceae</taxon>
        <taxon>Paraglomus</taxon>
    </lineage>
</organism>
<keyword evidence="6" id="KW-1185">Reference proteome</keyword>
<evidence type="ECO:0000256" key="2">
    <source>
        <dbReference type="SAM" id="MobiDB-lite"/>
    </source>
</evidence>
<sequence length="404" mass="44919">MTQVYQPGNKVYAKLRGYPWWPARIEDESELPSSVLSQKPKGAQKVWSVRFFGTKDYAWMPPRQLREFDKQVAEESLEKLKGKRKELLERSFMEALDLVSNIDESGDEEAEATPESSNNEMDVDGVSKRSSDSSHDESTEERSKGRGTRSRRNSKSASTASAKQNAAKSGTAKSGSAKSGTTKSSTAATKSTKRKQRKIDYTDDEEEAMDIDQNGKDEGKDKIRNQNSRKKRRVSKDKNSEQASNSDETGSEGKSESGFAGEGSNGPNALDEEPSANAKSKKSEAEPNPRSSKAQAPKASTPTEKLVHLRHKLQKLTLKDPVMDQVKVHQLFGEVESFSITIPLLKESKMGKLMKKIAALNIDPDPYKIKDRCTDLMKKWKCLLDNSSQEPTEETASPKADFKT</sequence>
<evidence type="ECO:0000313" key="6">
    <source>
        <dbReference type="Proteomes" id="UP000789572"/>
    </source>
</evidence>
<dbReference type="SUPFAM" id="SSF63748">
    <property type="entry name" value="Tudor/PWWP/MBT"/>
    <property type="match status" value="1"/>
</dbReference>
<feature type="compositionally biased region" description="Basic and acidic residues" evidence="2">
    <location>
        <begin position="125"/>
        <end position="144"/>
    </location>
</feature>
<dbReference type="SUPFAM" id="SSF47676">
    <property type="entry name" value="Conserved domain common to transcription factors TFIIS, elongin A, CRSP70"/>
    <property type="match status" value="1"/>
</dbReference>
<dbReference type="OrthoDB" id="62853at2759"/>
<feature type="compositionally biased region" description="Low complexity" evidence="2">
    <location>
        <begin position="166"/>
        <end position="190"/>
    </location>
</feature>
<evidence type="ECO:0000313" key="5">
    <source>
        <dbReference type="EMBL" id="CAG8509244.1"/>
    </source>
</evidence>
<feature type="compositionally biased region" description="Basic residues" evidence="2">
    <location>
        <begin position="145"/>
        <end position="154"/>
    </location>
</feature>
<dbReference type="AlphaFoldDB" id="A0A9N8ZW68"/>
<evidence type="ECO:0000259" key="3">
    <source>
        <dbReference type="PROSITE" id="PS50812"/>
    </source>
</evidence>
<feature type="compositionally biased region" description="Polar residues" evidence="2">
    <location>
        <begin position="289"/>
        <end position="303"/>
    </location>
</feature>
<dbReference type="InterPro" id="IPR035441">
    <property type="entry name" value="TFIIS/LEDGF_dom_sf"/>
</dbReference>
<dbReference type="PANTHER" id="PTHR12550">
    <property type="entry name" value="HEPATOMA-DERIVED GROWTH FACTOR-RELATED"/>
    <property type="match status" value="1"/>
</dbReference>
<dbReference type="PANTHER" id="PTHR12550:SF70">
    <property type="entry name" value="JIL-1 ANCHORING AND STABILIZING PROTEIN, ISOFORM A"/>
    <property type="match status" value="1"/>
</dbReference>
<feature type="compositionally biased region" description="Basic and acidic residues" evidence="2">
    <location>
        <begin position="213"/>
        <end position="224"/>
    </location>
</feature>
<feature type="region of interest" description="Disordered" evidence="2">
    <location>
        <begin position="385"/>
        <end position="404"/>
    </location>
</feature>
<dbReference type="SMART" id="SM00293">
    <property type="entry name" value="PWWP"/>
    <property type="match status" value="1"/>
</dbReference>
<comment type="subcellular location">
    <subcellularLocation>
        <location evidence="1">Nucleus</location>
    </subcellularLocation>
</comment>
<dbReference type="InterPro" id="IPR000313">
    <property type="entry name" value="PWWP_dom"/>
</dbReference>
<feature type="domain" description="TFIIS N-terminal" evidence="4">
    <location>
        <begin position="307"/>
        <end position="387"/>
    </location>
</feature>
<evidence type="ECO:0000256" key="1">
    <source>
        <dbReference type="PROSITE-ProRule" id="PRU00649"/>
    </source>
</evidence>